<protein>
    <submittedName>
        <fullName evidence="2">Uncharacterized protein</fullName>
    </submittedName>
</protein>
<accession>A0A9P1FXE5</accession>
<dbReference type="AlphaFoldDB" id="A0A9P1FXE5"/>
<comment type="caution">
    <text evidence="2">The sequence shown here is derived from an EMBL/GenBank/DDBJ whole genome shotgun (WGS) entry which is preliminary data.</text>
</comment>
<gene>
    <name evidence="2" type="ORF">C1SCF055_LOCUS18573</name>
    <name evidence="3" type="ORF">C1SCF055_LOCUS26818</name>
</gene>
<dbReference type="EMBL" id="CAMXCT010002829">
    <property type="protein sequence ID" value="CAI4000715.1"/>
    <property type="molecule type" value="Genomic_DNA"/>
</dbReference>
<dbReference type="EMBL" id="CAMXCT010001618">
    <property type="protein sequence ID" value="CAI3991686.1"/>
    <property type="molecule type" value="Genomic_DNA"/>
</dbReference>
<dbReference type="EMBL" id="CAMXCT030002829">
    <property type="protein sequence ID" value="CAL4788027.1"/>
    <property type="molecule type" value="Genomic_DNA"/>
</dbReference>
<proteinExistence type="predicted"/>
<evidence type="ECO:0000256" key="1">
    <source>
        <dbReference type="SAM" id="MobiDB-lite"/>
    </source>
</evidence>
<reference evidence="4" key="2">
    <citation type="submission" date="2024-04" db="EMBL/GenBank/DDBJ databases">
        <authorList>
            <person name="Chen Y."/>
            <person name="Shah S."/>
            <person name="Dougan E. K."/>
            <person name="Thang M."/>
            <person name="Chan C."/>
        </authorList>
    </citation>
    <scope>NUCLEOTIDE SEQUENCE [LARGE SCALE GENOMIC DNA]</scope>
</reference>
<dbReference type="EMBL" id="CAMXCT020001618">
    <property type="protein sequence ID" value="CAL1145061.1"/>
    <property type="molecule type" value="Genomic_DNA"/>
</dbReference>
<feature type="region of interest" description="Disordered" evidence="1">
    <location>
        <begin position="416"/>
        <end position="493"/>
    </location>
</feature>
<dbReference type="EMBL" id="CAMXCT020002829">
    <property type="protein sequence ID" value="CAL1154090.1"/>
    <property type="molecule type" value="Genomic_DNA"/>
</dbReference>
<organism evidence="2">
    <name type="scientific">Cladocopium goreaui</name>
    <dbReference type="NCBI Taxonomy" id="2562237"/>
    <lineage>
        <taxon>Eukaryota</taxon>
        <taxon>Sar</taxon>
        <taxon>Alveolata</taxon>
        <taxon>Dinophyceae</taxon>
        <taxon>Suessiales</taxon>
        <taxon>Symbiodiniaceae</taxon>
        <taxon>Cladocopium</taxon>
    </lineage>
</organism>
<sequence>MKSIWDTVDKMWDPCRLLTQLGHQFCQTWAVRASHHEFPYALNMLSLMCPLTNGARVSIFPTSPSPLVAFTINVNYSQTRKSSVTSFADSITRELDKIVQNQVSKAIQEQVEAEQRQAPDAVVGVVLSAAIASATPEEWFHRCASDFKQVKHSGNLPGDPGMWQGRQWFGVLGNLDETYDFLTAFGLLSEEGNKSSKANSKVNPHQSALNKLLQFGSAARAIRTSGSYGDTSGNGISLGVVGNMHPSTYVPMERSETGSHHAATKERFLICSGRPIQPHEDLPKDYPLPSGVPPHLWVPLTSDVADMLGVAKEAQSTEAAHAEWQDTFPGDFRGDFVPSEEGYPVRLLDGIMSRIRFRRDAGEATGFMPEWRVANWSFTVPPEFALGPAVKSVTDYFASPHINLVHAIKAISLGEEGEEPDPNQQVVPPPDDFSALEVPDQDFEQSEAEAPADEEQVDSDGRPDHEEDHDHGEASPAQQPPPEPAPLPPVQGLQPLNIDQVRSMDFGYGDRGLSVQPCLHAKHLTDRYIAKMTLLHGTPKITCKQACDGLRSSRGKGRKALPKTNWMAVMTSACKECPILQLSGDELHVARIPDDPGLRVQHHNHLMTLCGLTLRELVGSMTQAVEKAKQAAVKHAAKRRKKGENQ</sequence>
<evidence type="ECO:0000313" key="5">
    <source>
        <dbReference type="Proteomes" id="UP001152797"/>
    </source>
</evidence>
<evidence type="ECO:0000313" key="4">
    <source>
        <dbReference type="EMBL" id="CAL1145061.1"/>
    </source>
</evidence>
<keyword evidence="5" id="KW-1185">Reference proteome</keyword>
<feature type="compositionally biased region" description="Pro residues" evidence="1">
    <location>
        <begin position="478"/>
        <end position="489"/>
    </location>
</feature>
<feature type="compositionally biased region" description="Acidic residues" evidence="1">
    <location>
        <begin position="439"/>
        <end position="458"/>
    </location>
</feature>
<reference evidence="2" key="1">
    <citation type="submission" date="2022-10" db="EMBL/GenBank/DDBJ databases">
        <authorList>
            <person name="Chen Y."/>
            <person name="Dougan E. K."/>
            <person name="Chan C."/>
            <person name="Rhodes N."/>
            <person name="Thang M."/>
        </authorList>
    </citation>
    <scope>NUCLEOTIDE SEQUENCE</scope>
</reference>
<evidence type="ECO:0000313" key="2">
    <source>
        <dbReference type="EMBL" id="CAI3991686.1"/>
    </source>
</evidence>
<feature type="compositionally biased region" description="Basic and acidic residues" evidence="1">
    <location>
        <begin position="459"/>
        <end position="473"/>
    </location>
</feature>
<dbReference type="Proteomes" id="UP001152797">
    <property type="component" value="Unassembled WGS sequence"/>
</dbReference>
<name>A0A9P1FXE5_9DINO</name>
<dbReference type="EMBL" id="CAMXCT030001618">
    <property type="protein sequence ID" value="CAL4778998.1"/>
    <property type="molecule type" value="Genomic_DNA"/>
</dbReference>
<dbReference type="OrthoDB" id="412524at2759"/>
<evidence type="ECO:0000313" key="3">
    <source>
        <dbReference type="EMBL" id="CAI4000715.1"/>
    </source>
</evidence>